<feature type="region of interest" description="Disordered" evidence="1">
    <location>
        <begin position="182"/>
        <end position="209"/>
    </location>
</feature>
<feature type="region of interest" description="Disordered" evidence="1">
    <location>
        <begin position="1"/>
        <end position="53"/>
    </location>
</feature>
<feature type="compositionally biased region" description="Basic and acidic residues" evidence="1">
    <location>
        <begin position="783"/>
        <end position="792"/>
    </location>
</feature>
<proteinExistence type="predicted"/>
<name>J0D4S4_AURST</name>
<dbReference type="KEGG" id="adl:AURDEDRAFT_189045"/>
<keyword evidence="3" id="KW-1185">Reference proteome</keyword>
<feature type="region of interest" description="Disordered" evidence="1">
    <location>
        <begin position="746"/>
        <end position="792"/>
    </location>
</feature>
<feature type="compositionally biased region" description="Basic and acidic residues" evidence="1">
    <location>
        <begin position="764"/>
        <end position="775"/>
    </location>
</feature>
<evidence type="ECO:0000313" key="3">
    <source>
        <dbReference type="Proteomes" id="UP000006514"/>
    </source>
</evidence>
<dbReference type="EMBL" id="JH688093">
    <property type="protein sequence ID" value="EJD33759.1"/>
    <property type="molecule type" value="Genomic_DNA"/>
</dbReference>
<dbReference type="Proteomes" id="UP000006514">
    <property type="component" value="Unassembled WGS sequence"/>
</dbReference>
<dbReference type="AlphaFoldDB" id="J0D4S4"/>
<feature type="compositionally biased region" description="Polar residues" evidence="1">
    <location>
        <begin position="749"/>
        <end position="761"/>
    </location>
</feature>
<reference evidence="3" key="1">
    <citation type="journal article" date="2012" name="Science">
        <title>The Paleozoic origin of enzymatic lignin decomposition reconstructed from 31 fungal genomes.</title>
        <authorList>
            <person name="Floudas D."/>
            <person name="Binder M."/>
            <person name="Riley R."/>
            <person name="Barry K."/>
            <person name="Blanchette R.A."/>
            <person name="Henrissat B."/>
            <person name="Martinez A.T."/>
            <person name="Otillar R."/>
            <person name="Spatafora J.W."/>
            <person name="Yadav J.S."/>
            <person name="Aerts A."/>
            <person name="Benoit I."/>
            <person name="Boyd A."/>
            <person name="Carlson A."/>
            <person name="Copeland A."/>
            <person name="Coutinho P.M."/>
            <person name="de Vries R.P."/>
            <person name="Ferreira P."/>
            <person name="Findley K."/>
            <person name="Foster B."/>
            <person name="Gaskell J."/>
            <person name="Glotzer D."/>
            <person name="Gorecki P."/>
            <person name="Heitman J."/>
            <person name="Hesse C."/>
            <person name="Hori C."/>
            <person name="Igarashi K."/>
            <person name="Jurgens J.A."/>
            <person name="Kallen N."/>
            <person name="Kersten P."/>
            <person name="Kohler A."/>
            <person name="Kuees U."/>
            <person name="Kumar T.K.A."/>
            <person name="Kuo A."/>
            <person name="LaButti K."/>
            <person name="Larrondo L.F."/>
            <person name="Lindquist E."/>
            <person name="Ling A."/>
            <person name="Lombard V."/>
            <person name="Lucas S."/>
            <person name="Lundell T."/>
            <person name="Martin R."/>
            <person name="McLaughlin D.J."/>
            <person name="Morgenstern I."/>
            <person name="Morin E."/>
            <person name="Murat C."/>
            <person name="Nagy L.G."/>
            <person name="Nolan M."/>
            <person name="Ohm R.A."/>
            <person name="Patyshakuliyeva A."/>
            <person name="Rokas A."/>
            <person name="Ruiz-Duenas F.J."/>
            <person name="Sabat G."/>
            <person name="Salamov A."/>
            <person name="Samejima M."/>
            <person name="Schmutz J."/>
            <person name="Slot J.C."/>
            <person name="St John F."/>
            <person name="Stenlid J."/>
            <person name="Sun H."/>
            <person name="Sun S."/>
            <person name="Syed K."/>
            <person name="Tsang A."/>
            <person name="Wiebenga A."/>
            <person name="Young D."/>
            <person name="Pisabarro A."/>
            <person name="Eastwood D.C."/>
            <person name="Martin F."/>
            <person name="Cullen D."/>
            <person name="Grigoriev I.V."/>
            <person name="Hibbett D.S."/>
        </authorList>
    </citation>
    <scope>NUCLEOTIDE SEQUENCE [LARGE SCALE GENOMIC DNA]</scope>
    <source>
        <strain evidence="3">TFB10046</strain>
    </source>
</reference>
<feature type="compositionally biased region" description="Basic and acidic residues" evidence="1">
    <location>
        <begin position="8"/>
        <end position="20"/>
    </location>
</feature>
<feature type="region of interest" description="Disordered" evidence="1">
    <location>
        <begin position="437"/>
        <end position="487"/>
    </location>
</feature>
<organism evidence="2 3">
    <name type="scientific">Auricularia subglabra (strain TFB-10046 / SS5)</name>
    <name type="common">White-rot fungus</name>
    <name type="synonym">Auricularia delicata (strain TFB10046)</name>
    <dbReference type="NCBI Taxonomy" id="717982"/>
    <lineage>
        <taxon>Eukaryota</taxon>
        <taxon>Fungi</taxon>
        <taxon>Dikarya</taxon>
        <taxon>Basidiomycota</taxon>
        <taxon>Agaricomycotina</taxon>
        <taxon>Agaricomycetes</taxon>
        <taxon>Auriculariales</taxon>
        <taxon>Auriculariaceae</taxon>
        <taxon>Auricularia</taxon>
    </lineage>
</organism>
<sequence>MTAQALRDACHQLRGEREAGGDGAQSRQAGGEEQCPSLLPRRPIVSHGAQDPGRVLRSSFAGPPVVSRRVSAPERVVRCPARHPFRSTVLNSRLARSFSMPRDALEPVHEAPPAQAPRIAGAVSAAASVGGEQIAVPRRLKIDFDPDERDGEDAKSLLAQACSTPDMSRAADLLLYTASCRPSHSSASRPEEHRRFHFSPSGEHGRRRGAIANRASVRALGHHELELQPIPFVYRAQPPLPGQDPVAPARPLRSRRCQLVCRRLVHRTVLDPTILDRRGVCARTPGRRVMQAQAKAIPNAAVWSRHPAAQVWEPVGNLLAAGLRRSIPQRPEHASIMASPASLLRRRRLARLSYGFRSACGALHVTIPKHTMGGHVVSSAREGGHCCASAHIGRLSLRSGWCARSPGARLRPHPGECVATRSLVVCAPVAVIKRSHPPTLVRDGAEADSPPPPSTPPASLRACVPSSSHHPSPPRPPAAPTCGFLAPLPSPSPSPTQNLFNLALVQPGHRLSGRTSYPVCLTTVQLAVAAVSSSPSADHANTDTLFSPAAGKCSLPVHFFLPPAARMTRRRRRLPRIMYKRLLRSLRRRLLAFSSACGAPSSAAFASRLEPLRWRFFEFSSACGARSCEALIGEQRRASAALPRLFFCLRRATPLFSNFFVRLWRAYVSSRLRSRLRYRPRPSQLAEPANAGASPSAARRLPQDFLSPAARPSRRTCQHQRFFVLPAAHTTGAYPKIRACGARDPSCAASRTSPGWRTGTVQRRARDLESGERTGKAPGTGLGRKEHAYRPR</sequence>
<dbReference type="InParanoid" id="J0D4S4"/>
<gene>
    <name evidence="2" type="ORF">AURDEDRAFT_189045</name>
</gene>
<protein>
    <submittedName>
        <fullName evidence="2">Uncharacterized protein</fullName>
    </submittedName>
</protein>
<evidence type="ECO:0000256" key="1">
    <source>
        <dbReference type="SAM" id="MobiDB-lite"/>
    </source>
</evidence>
<accession>J0D4S4</accession>
<evidence type="ECO:0000313" key="2">
    <source>
        <dbReference type="EMBL" id="EJD33759.1"/>
    </source>
</evidence>